<evidence type="ECO:0000313" key="4">
    <source>
        <dbReference type="Proteomes" id="UP000727056"/>
    </source>
</evidence>
<feature type="region of interest" description="Disordered" evidence="1">
    <location>
        <begin position="1"/>
        <end position="23"/>
    </location>
</feature>
<name>A0ABX1CD18_9ACTN</name>
<feature type="region of interest" description="Disordered" evidence="1">
    <location>
        <begin position="241"/>
        <end position="330"/>
    </location>
</feature>
<dbReference type="InterPro" id="IPR021235">
    <property type="entry name" value="DUF2637"/>
</dbReference>
<accession>A0ABX1CD18</accession>
<proteinExistence type="predicted"/>
<evidence type="ECO:0000256" key="2">
    <source>
        <dbReference type="SAM" id="Phobius"/>
    </source>
</evidence>
<keyword evidence="2" id="KW-1133">Transmembrane helix</keyword>
<gene>
    <name evidence="3" type="ORF">HCN52_04470</name>
</gene>
<feature type="compositionally biased region" description="Basic and acidic residues" evidence="1">
    <location>
        <begin position="247"/>
        <end position="284"/>
    </location>
</feature>
<feature type="transmembrane region" description="Helical" evidence="2">
    <location>
        <begin position="34"/>
        <end position="59"/>
    </location>
</feature>
<feature type="transmembrane region" description="Helical" evidence="2">
    <location>
        <begin position="71"/>
        <end position="93"/>
    </location>
</feature>
<keyword evidence="2" id="KW-0812">Transmembrane</keyword>
<keyword evidence="4" id="KW-1185">Reference proteome</keyword>
<reference evidence="3 4" key="1">
    <citation type="submission" date="2020-03" db="EMBL/GenBank/DDBJ databases">
        <title>Draft genome of Streptomyces sp. ventii, isolated from the Axial Seamount in the Pacific Ocean, and resequencing of the two type strains Streptomyces lonarensis strain NCL 716 and Streptomyces bohaiensis strain 11A07.</title>
        <authorList>
            <person name="Loughran R.M."/>
            <person name="Pfannmuller K.M."/>
            <person name="Wasson B.J."/>
            <person name="Deadmond M.C."/>
            <person name="Paddock B.E."/>
            <person name="Koyack M.J."/>
            <person name="Gallegos D.A."/>
            <person name="Mitchell E.A."/>
            <person name="Ushijima B."/>
            <person name="Saw J.H."/>
            <person name="Mcphail K.L."/>
            <person name="Videau P."/>
        </authorList>
    </citation>
    <scope>NUCLEOTIDE SEQUENCE [LARGE SCALE GENOMIC DNA]</scope>
    <source>
        <strain evidence="3 4">11A07</strain>
    </source>
</reference>
<keyword evidence="2" id="KW-0472">Membrane</keyword>
<comment type="caution">
    <text evidence="3">The sequence shown here is derived from an EMBL/GenBank/DDBJ whole genome shotgun (WGS) entry which is preliminary data.</text>
</comment>
<evidence type="ECO:0000313" key="3">
    <source>
        <dbReference type="EMBL" id="NJQ14209.1"/>
    </source>
</evidence>
<protein>
    <submittedName>
        <fullName evidence="3">DUF2637 domain-containing protein</fullName>
    </submittedName>
</protein>
<evidence type="ECO:0000256" key="1">
    <source>
        <dbReference type="SAM" id="MobiDB-lite"/>
    </source>
</evidence>
<feature type="compositionally biased region" description="Basic and acidic residues" evidence="1">
    <location>
        <begin position="311"/>
        <end position="330"/>
    </location>
</feature>
<dbReference type="Pfam" id="PF10935">
    <property type="entry name" value="DUF2637"/>
    <property type="match status" value="1"/>
</dbReference>
<dbReference type="EMBL" id="JAAVJC010000018">
    <property type="protein sequence ID" value="NJQ14209.1"/>
    <property type="molecule type" value="Genomic_DNA"/>
</dbReference>
<feature type="compositionally biased region" description="Low complexity" evidence="1">
    <location>
        <begin position="11"/>
        <end position="23"/>
    </location>
</feature>
<organism evidence="3 4">
    <name type="scientific">Streptomyces bohaiensis</name>
    <dbReference type="NCBI Taxonomy" id="1431344"/>
    <lineage>
        <taxon>Bacteria</taxon>
        <taxon>Bacillati</taxon>
        <taxon>Actinomycetota</taxon>
        <taxon>Actinomycetes</taxon>
        <taxon>Kitasatosporales</taxon>
        <taxon>Streptomycetaceae</taxon>
        <taxon>Streptomyces</taxon>
    </lineage>
</organism>
<sequence>MLVTTAALPGRSTPAPADSAAPAARSSAWRDPMVMITIAAVIGGLALALIGFAGSYVAVRDLAVRKGFGDFAPFVPIGIDAGIVACLALDLHLIRRHTPWPLLRTMAHGLTLATIAFNAASAWGDELAVAMHAVIPILFIASVEAARRLVIQAARLETGTVGEGIPVARWLLAPLATVRLWRRMRLRGITSYRAALELDQAHRVYGTLLREEHGSPRKAPPLALLPVKLARYGLSPAEALAAPSRQAEVDAQREAEAAERAADEAHARQLRQRQRDAELAEAEARAAAAADARRREAQAAESATAAAARRRAAEDDAAAAEREQHAAERRTAAAELALRAADTEARAAALARRAADDETATVEARAKAVEAEARAVEAEDLLRLTPTERDARRVARMAIRQHGGDVDAIPGAEIAALLNVSTATASNRRTEARQLLAAGYREGI</sequence>
<dbReference type="Proteomes" id="UP000727056">
    <property type="component" value="Unassembled WGS sequence"/>
</dbReference>